<gene>
    <name evidence="2" type="ORF">X975_10683</name>
</gene>
<dbReference type="EMBL" id="KK120547">
    <property type="protein sequence ID" value="KFM78503.1"/>
    <property type="molecule type" value="Genomic_DNA"/>
</dbReference>
<feature type="non-terminal residue" evidence="2">
    <location>
        <position position="56"/>
    </location>
</feature>
<accession>A0A087UMB4</accession>
<dbReference type="AlphaFoldDB" id="A0A087UMB4"/>
<evidence type="ECO:0000313" key="3">
    <source>
        <dbReference type="Proteomes" id="UP000054359"/>
    </source>
</evidence>
<sequence length="56" mass="5876">MAGILLLVSLLVISLLVIAGKSTTSCFGLSLNCLELLRSQRFFPGASSAHPAVFLV</sequence>
<proteinExistence type="predicted"/>
<keyword evidence="3" id="KW-1185">Reference proteome</keyword>
<protein>
    <submittedName>
        <fullName evidence="2">Uncharacterized protein</fullName>
    </submittedName>
</protein>
<keyword evidence="1" id="KW-0732">Signal</keyword>
<organism evidence="2 3">
    <name type="scientific">Stegodyphus mimosarum</name>
    <name type="common">African social velvet spider</name>
    <dbReference type="NCBI Taxonomy" id="407821"/>
    <lineage>
        <taxon>Eukaryota</taxon>
        <taxon>Metazoa</taxon>
        <taxon>Ecdysozoa</taxon>
        <taxon>Arthropoda</taxon>
        <taxon>Chelicerata</taxon>
        <taxon>Arachnida</taxon>
        <taxon>Araneae</taxon>
        <taxon>Araneomorphae</taxon>
        <taxon>Entelegynae</taxon>
        <taxon>Eresoidea</taxon>
        <taxon>Eresidae</taxon>
        <taxon>Stegodyphus</taxon>
    </lineage>
</organism>
<feature type="signal peptide" evidence="1">
    <location>
        <begin position="1"/>
        <end position="19"/>
    </location>
</feature>
<feature type="chain" id="PRO_5001830658" evidence="1">
    <location>
        <begin position="20"/>
        <end position="56"/>
    </location>
</feature>
<reference evidence="2 3" key="1">
    <citation type="submission" date="2013-11" db="EMBL/GenBank/DDBJ databases">
        <title>Genome sequencing of Stegodyphus mimosarum.</title>
        <authorList>
            <person name="Bechsgaard J."/>
        </authorList>
    </citation>
    <scope>NUCLEOTIDE SEQUENCE [LARGE SCALE GENOMIC DNA]</scope>
</reference>
<dbReference type="Proteomes" id="UP000054359">
    <property type="component" value="Unassembled WGS sequence"/>
</dbReference>
<name>A0A087UMB4_STEMI</name>
<evidence type="ECO:0000256" key="1">
    <source>
        <dbReference type="SAM" id="SignalP"/>
    </source>
</evidence>
<evidence type="ECO:0000313" key="2">
    <source>
        <dbReference type="EMBL" id="KFM78503.1"/>
    </source>
</evidence>